<evidence type="ECO:0000256" key="1">
    <source>
        <dbReference type="SAM" id="MobiDB-lite"/>
    </source>
</evidence>
<dbReference type="EMBL" id="ACEB01000029">
    <property type="protein sequence ID" value="EEG26419.1"/>
    <property type="molecule type" value="Genomic_DNA"/>
</dbReference>
<dbReference type="Proteomes" id="UP000006247">
    <property type="component" value="Unassembled WGS sequence"/>
</dbReference>
<reference evidence="2 3" key="1">
    <citation type="submission" date="2009-01" db="EMBL/GenBank/DDBJ databases">
        <authorList>
            <person name="Fulton L."/>
            <person name="Clifton S."/>
            <person name="Chinwalla A.T."/>
            <person name="Mitreva M."/>
            <person name="Sodergren E."/>
            <person name="Weinstock G."/>
            <person name="Clifton S."/>
            <person name="Dooling D.J."/>
            <person name="Fulton B."/>
            <person name="Minx P."/>
            <person name="Pepin K.H."/>
            <person name="Johnson M."/>
            <person name="Bhonagiri V."/>
            <person name="Nash W.E."/>
            <person name="Mardis E.R."/>
            <person name="Wilson R.K."/>
        </authorList>
    </citation>
    <scope>NUCLEOTIDE SEQUENCE [LARGE SCALE GENOMIC DNA]</scope>
    <source>
        <strain evidence="2 3">ATCC 33806</strain>
    </source>
</reference>
<feature type="region of interest" description="Disordered" evidence="1">
    <location>
        <begin position="17"/>
        <end position="42"/>
    </location>
</feature>
<gene>
    <name evidence="2" type="ORF">CORMATOL_02045</name>
</gene>
<evidence type="ECO:0000313" key="3">
    <source>
        <dbReference type="Proteomes" id="UP000006247"/>
    </source>
</evidence>
<sequence length="42" mass="4889">MLSPKFPNELVASWESNNSRLETSSQRPFLADEQRRCHTTPQ</sequence>
<comment type="caution">
    <text evidence="2">The sequence shown here is derived from an EMBL/GenBank/DDBJ whole genome shotgun (WGS) entry which is preliminary data.</text>
</comment>
<proteinExistence type="predicted"/>
<accession>C0E4X0</accession>
<organism evidence="2 3">
    <name type="scientific">Corynebacterium matruchotii ATCC 33806</name>
    <dbReference type="NCBI Taxonomy" id="566549"/>
    <lineage>
        <taxon>Bacteria</taxon>
        <taxon>Bacillati</taxon>
        <taxon>Actinomycetota</taxon>
        <taxon>Actinomycetes</taxon>
        <taxon>Mycobacteriales</taxon>
        <taxon>Corynebacteriaceae</taxon>
        <taxon>Corynebacterium</taxon>
    </lineage>
</organism>
<dbReference type="HOGENOM" id="CLU_3250173_0_0_11"/>
<feature type="compositionally biased region" description="Polar residues" evidence="1">
    <location>
        <begin position="17"/>
        <end position="27"/>
    </location>
</feature>
<evidence type="ECO:0000313" key="2">
    <source>
        <dbReference type="EMBL" id="EEG26419.1"/>
    </source>
</evidence>
<protein>
    <submittedName>
        <fullName evidence="2">Uncharacterized protein</fullName>
    </submittedName>
</protein>
<dbReference type="AlphaFoldDB" id="C0E4X0"/>
<name>C0E4X0_9CORY</name>